<evidence type="ECO:0008006" key="3">
    <source>
        <dbReference type="Google" id="ProtNLM"/>
    </source>
</evidence>
<gene>
    <name evidence="1" type="ORF">BN11_230017</name>
</gene>
<name>W6JWD5_9MICO</name>
<organism evidence="1 2">
    <name type="scientific">Nostocoides australiense Ben110</name>
    <dbReference type="NCBI Taxonomy" id="1193182"/>
    <lineage>
        <taxon>Bacteria</taxon>
        <taxon>Bacillati</taxon>
        <taxon>Actinomycetota</taxon>
        <taxon>Actinomycetes</taxon>
        <taxon>Micrococcales</taxon>
        <taxon>Intrasporangiaceae</taxon>
        <taxon>Nostocoides</taxon>
    </lineage>
</organism>
<sequence length="226" mass="24749">MGRSSDFVDPIFADKVLGQVPALGNSPGRRLGISIRAWPGLNLRSIAMSAERLATDFGADSTAVFVLESRLGGGPDVEISRSLAQMISGQCDVYVYDGNNLFSFLSEFLSCNAGVSMKFHASVLWTLFGVPVLPISYAPKTAALFGVPFKGLEFLPMVRRAESIWFSGPRSHDIVVQWLRSLHSGRSLGETPLHGTKLGKVDRFVFDCESVRFAIKQRLSHHGFAR</sequence>
<comment type="caution">
    <text evidence="1">The sequence shown here is derived from an EMBL/GenBank/DDBJ whole genome shotgun (WGS) entry which is preliminary data.</text>
</comment>
<dbReference type="EMBL" id="CAJA01000146">
    <property type="protein sequence ID" value="CCH73061.1"/>
    <property type="molecule type" value="Genomic_DNA"/>
</dbReference>
<dbReference type="AlphaFoldDB" id="W6JWD5"/>
<reference evidence="1 2" key="1">
    <citation type="journal article" date="2013" name="ISME J.">
        <title>A metabolic model for members of the genus Tetrasphaera involved in enhanced biological phosphorus removal.</title>
        <authorList>
            <person name="Kristiansen R."/>
            <person name="Nguyen H.T.T."/>
            <person name="Saunders A.M."/>
            <person name="Nielsen J.L."/>
            <person name="Wimmer R."/>
            <person name="Le V.Q."/>
            <person name="McIlroy S.J."/>
            <person name="Petrovski S."/>
            <person name="Seviour R.J."/>
            <person name="Calteau A."/>
            <person name="Nielsen K.L."/>
            <person name="Nielsen P.H."/>
        </authorList>
    </citation>
    <scope>NUCLEOTIDE SEQUENCE [LARGE SCALE GENOMIC DNA]</scope>
    <source>
        <strain evidence="1 2">Ben110</strain>
    </source>
</reference>
<dbReference type="STRING" id="1193182.BN11_230017"/>
<evidence type="ECO:0000313" key="2">
    <source>
        <dbReference type="Proteomes" id="UP000035763"/>
    </source>
</evidence>
<accession>W6JWD5</accession>
<proteinExistence type="predicted"/>
<dbReference type="Proteomes" id="UP000035763">
    <property type="component" value="Unassembled WGS sequence"/>
</dbReference>
<evidence type="ECO:0000313" key="1">
    <source>
        <dbReference type="EMBL" id="CCH73061.1"/>
    </source>
</evidence>
<keyword evidence="2" id="KW-1185">Reference proteome</keyword>
<protein>
    <recommendedName>
        <fullName evidence="3">Polysaccharide pyruvyl transferase domain-containing protein</fullName>
    </recommendedName>
</protein>